<dbReference type="NCBIfam" id="TIGR01782">
    <property type="entry name" value="TonB-Xanth-Caul"/>
    <property type="match status" value="1"/>
</dbReference>
<evidence type="ECO:0000259" key="6">
    <source>
        <dbReference type="Pfam" id="PF07715"/>
    </source>
</evidence>
<proteinExistence type="inferred from homology"/>
<keyword evidence="8" id="KW-1185">Reference proteome</keyword>
<name>A0ABT2A6H7_9BURK</name>
<feature type="domain" description="TonB-dependent receptor plug" evidence="6">
    <location>
        <begin position="77"/>
        <end position="181"/>
    </location>
</feature>
<keyword evidence="7" id="KW-0675">Receptor</keyword>
<organism evidence="7 8">
    <name type="scientific">Massilia norwichensis</name>
    <dbReference type="NCBI Taxonomy" id="1442366"/>
    <lineage>
        <taxon>Bacteria</taxon>
        <taxon>Pseudomonadati</taxon>
        <taxon>Pseudomonadota</taxon>
        <taxon>Betaproteobacteria</taxon>
        <taxon>Burkholderiales</taxon>
        <taxon>Oxalobacteraceae</taxon>
        <taxon>Telluria group</taxon>
        <taxon>Massilia</taxon>
    </lineage>
</organism>
<dbReference type="Proteomes" id="UP001205560">
    <property type="component" value="Unassembled WGS sequence"/>
</dbReference>
<dbReference type="InterPro" id="IPR036942">
    <property type="entry name" value="Beta-barrel_TonB_sf"/>
</dbReference>
<dbReference type="InterPro" id="IPR037066">
    <property type="entry name" value="Plug_dom_sf"/>
</dbReference>
<reference evidence="7 8" key="1">
    <citation type="submission" date="2022-08" db="EMBL/GenBank/DDBJ databases">
        <title>Reclassification of Massilia species as members of the genera Telluria, Duganella, Pseudoduganella, Mokoshia gen. nov. and Zemynaea gen. nov. using orthogonal and non-orthogonal genome-based approaches.</title>
        <authorList>
            <person name="Bowman J.P."/>
        </authorList>
    </citation>
    <scope>NUCLEOTIDE SEQUENCE [LARGE SCALE GENOMIC DNA]</scope>
    <source>
        <strain evidence="7 8">LMG 28164</strain>
    </source>
</reference>
<evidence type="ECO:0000256" key="2">
    <source>
        <dbReference type="ARBA" id="ARBA00009810"/>
    </source>
</evidence>
<evidence type="ECO:0000256" key="1">
    <source>
        <dbReference type="ARBA" id="ARBA00004442"/>
    </source>
</evidence>
<evidence type="ECO:0000256" key="3">
    <source>
        <dbReference type="ARBA" id="ARBA00023136"/>
    </source>
</evidence>
<evidence type="ECO:0000256" key="4">
    <source>
        <dbReference type="ARBA" id="ARBA00023237"/>
    </source>
</evidence>
<dbReference type="PANTHER" id="PTHR40980">
    <property type="entry name" value="PLUG DOMAIN-CONTAINING PROTEIN"/>
    <property type="match status" value="1"/>
</dbReference>
<evidence type="ECO:0000313" key="7">
    <source>
        <dbReference type="EMBL" id="MCS0589808.1"/>
    </source>
</evidence>
<comment type="caution">
    <text evidence="7">The sequence shown here is derived from an EMBL/GenBank/DDBJ whole genome shotgun (WGS) entry which is preliminary data.</text>
</comment>
<evidence type="ECO:0000256" key="5">
    <source>
        <dbReference type="SAM" id="SignalP"/>
    </source>
</evidence>
<keyword evidence="3" id="KW-0472">Membrane</keyword>
<protein>
    <submittedName>
        <fullName evidence="7">TonB-dependent receptor</fullName>
    </submittedName>
</protein>
<keyword evidence="5" id="KW-0732">Signal</keyword>
<feature type="signal peptide" evidence="5">
    <location>
        <begin position="1"/>
        <end position="40"/>
    </location>
</feature>
<keyword evidence="4" id="KW-0998">Cell outer membrane</keyword>
<dbReference type="Gene3D" id="2.170.130.10">
    <property type="entry name" value="TonB-dependent receptor, plug domain"/>
    <property type="match status" value="1"/>
</dbReference>
<dbReference type="EMBL" id="JANUGX010000011">
    <property type="protein sequence ID" value="MCS0589808.1"/>
    <property type="molecule type" value="Genomic_DNA"/>
</dbReference>
<feature type="chain" id="PRO_5045525425" evidence="5">
    <location>
        <begin position="41"/>
        <end position="929"/>
    </location>
</feature>
<dbReference type="InterPro" id="IPR012910">
    <property type="entry name" value="Plug_dom"/>
</dbReference>
<dbReference type="Pfam" id="PF07715">
    <property type="entry name" value="Plug"/>
    <property type="match status" value="1"/>
</dbReference>
<dbReference type="PANTHER" id="PTHR40980:SF3">
    <property type="entry name" value="TONB-DEPENDENT RECEPTOR-LIKE BETA-BARREL DOMAIN-CONTAINING PROTEIN"/>
    <property type="match status" value="1"/>
</dbReference>
<sequence length="929" mass="100016">MNLINKRAARTVPGNIAFKLSPVAAGCAVFMALATQAAYAQETSGQDAAATGATTSAIQTVQVTGIRRGIEAAISVKKNSDSIVEAISAEDLGKLPDQSIAESLARLPGVTTQRDVHGNASIISIRGMSGDFSTGLLNGREQVSTGDSRTIEFDQYPGELLSGVVVYKTPDAAVVGQGLSGTVDLRTVRPLDFKGRTMAVNYRREKSGLGLDYAKGSGNRFTFSYIDQFANRTVGVAFGFARLQGTGPANSRFNGWGGGTTKYNGQDVNIPQNGAEGYTETYRQARNGMMGVVEFRPNREFTSTLDLFYSQYDRSTRNVGIQMPLNDGGNAYDAASTLINPVLSGSDVQSGSVNNVRPIIRNDNEVWNDRTRSIGWNNKLKLNQDWTASLDLSFNDAKREGVNLETYASTTVNNPTTIGFSRGSLGYTSSVDLGNPANVVLTDPQGWGGADIQAGYVKFPHVYDRLGAVRFDVSRDLPEGLPFSKFSAGVNLSNRSKTRSYEEGLLSIKGDSSPYATAPVPAGSSSMVAGLTGINVISYDPVAALNSVYNVNSKKHPDIYNKDWVVREKIDTAFTKLGIDTQAFGIPLRGSAGLQYIHTQQESTAFSVDKTQGADDLHRPTATVTAGTSYNDVLPSLNLIGDLGNQQALRFSLEKIMARPQLQQMRASGGFGYDASKGILSGSGGNPAVKPFRAKGADFSYEKYWDSQAYVSAAVFYRKLDSYIINTDAPMDFTPYLVGGYVPTNPTTGAPITTGTFNTPMNGTGGNIKGVELAASLPLKVLTRYLDGFGVVANVAQNASSVSIPNTTDNNAGGNMALPGLSKRTANLTVYYEKNGFSARAAETYRGDFIGEVATNTGDRQLTFIEGTKVLDLQFGYEIQTGPMKNLSFLLQMNNMSNSRFKRYRDKKDNVIEDRPLGRTILFGVNYKM</sequence>
<evidence type="ECO:0000313" key="8">
    <source>
        <dbReference type="Proteomes" id="UP001205560"/>
    </source>
</evidence>
<comment type="subcellular location">
    <subcellularLocation>
        <location evidence="1">Cell outer membrane</location>
    </subcellularLocation>
</comment>
<gene>
    <name evidence="7" type="ORF">NX782_11405</name>
</gene>
<dbReference type="Gene3D" id="2.40.170.20">
    <property type="entry name" value="TonB-dependent receptor, beta-barrel domain"/>
    <property type="match status" value="1"/>
</dbReference>
<accession>A0ABT2A6H7</accession>
<dbReference type="InterPro" id="IPR010104">
    <property type="entry name" value="TonB_rcpt_bac"/>
</dbReference>
<dbReference type="SUPFAM" id="SSF56935">
    <property type="entry name" value="Porins"/>
    <property type="match status" value="1"/>
</dbReference>
<dbReference type="CDD" id="cd01347">
    <property type="entry name" value="ligand_gated_channel"/>
    <property type="match status" value="1"/>
</dbReference>
<comment type="similarity">
    <text evidence="2">Belongs to the TonB-dependent receptor family.</text>
</comment>
<dbReference type="RefSeq" id="WP_258845570.1">
    <property type="nucleotide sequence ID" value="NZ_JANUGX010000011.1"/>
</dbReference>